<evidence type="ECO:0000256" key="1">
    <source>
        <dbReference type="SAM" id="Coils"/>
    </source>
</evidence>
<name>A0A448X9I1_9PLAT</name>
<feature type="coiled-coil region" evidence="1">
    <location>
        <begin position="1"/>
        <end position="42"/>
    </location>
</feature>
<evidence type="ECO:0000313" key="4">
    <source>
        <dbReference type="Proteomes" id="UP000784294"/>
    </source>
</evidence>
<feature type="non-terminal residue" evidence="3">
    <location>
        <position position="1"/>
    </location>
</feature>
<keyword evidence="1" id="KW-0175">Coiled coil</keyword>
<reference evidence="3" key="1">
    <citation type="submission" date="2018-11" db="EMBL/GenBank/DDBJ databases">
        <authorList>
            <consortium name="Pathogen Informatics"/>
        </authorList>
    </citation>
    <scope>NUCLEOTIDE SEQUENCE</scope>
</reference>
<feature type="compositionally biased region" description="Gly residues" evidence="2">
    <location>
        <begin position="136"/>
        <end position="149"/>
    </location>
</feature>
<dbReference type="Proteomes" id="UP000784294">
    <property type="component" value="Unassembled WGS sequence"/>
</dbReference>
<dbReference type="AlphaFoldDB" id="A0A448X9I1"/>
<proteinExistence type="predicted"/>
<protein>
    <submittedName>
        <fullName evidence="3">Uncharacterized protein</fullName>
    </submittedName>
</protein>
<evidence type="ECO:0000313" key="3">
    <source>
        <dbReference type="EMBL" id="VEL31617.1"/>
    </source>
</evidence>
<evidence type="ECO:0000256" key="2">
    <source>
        <dbReference type="SAM" id="MobiDB-lite"/>
    </source>
</evidence>
<organism evidence="3 4">
    <name type="scientific">Protopolystoma xenopodis</name>
    <dbReference type="NCBI Taxonomy" id="117903"/>
    <lineage>
        <taxon>Eukaryota</taxon>
        <taxon>Metazoa</taxon>
        <taxon>Spiralia</taxon>
        <taxon>Lophotrochozoa</taxon>
        <taxon>Platyhelminthes</taxon>
        <taxon>Monogenea</taxon>
        <taxon>Polyopisthocotylea</taxon>
        <taxon>Polystomatidea</taxon>
        <taxon>Polystomatidae</taxon>
        <taxon>Protopolystoma</taxon>
    </lineage>
</organism>
<accession>A0A448X9I1</accession>
<comment type="caution">
    <text evidence="3">The sequence shown here is derived from an EMBL/GenBank/DDBJ whole genome shotgun (WGS) entry which is preliminary data.</text>
</comment>
<sequence>MAILTNDVGETSRNVDQLRDQLSRMYEEVTSLRENNERLQQMITGQTPSSPLIAAGPHVPSYSSSLEAGKALFTSSRLAIADSLTLASSTAATSVGMCSPATATGSLTRMGFLKSGLGGQMLRPDSSASGPVEGCIGAGGGSGDLGSPGTGKPPVRPFGGKEEE</sequence>
<feature type="region of interest" description="Disordered" evidence="2">
    <location>
        <begin position="122"/>
        <end position="164"/>
    </location>
</feature>
<keyword evidence="4" id="KW-1185">Reference proteome</keyword>
<dbReference type="EMBL" id="CAAALY010124612">
    <property type="protein sequence ID" value="VEL31617.1"/>
    <property type="molecule type" value="Genomic_DNA"/>
</dbReference>
<gene>
    <name evidence="3" type="ORF">PXEA_LOCUS25057</name>
</gene>